<dbReference type="OrthoDB" id="415616at2759"/>
<proteinExistence type="predicted"/>
<sequence length="784" mass="86090">MHASPSKLRRDFARCWARRRRLQAQLNNWSWHQQLRDLLTFGSGVFSTYFKTWLETGVQRKTGRQRSLLPVPSVAEWDFDVELPKGAESAALLLVNACLAALNVMADDLRPRPESAHCRRRPTGAQRIVQEHVGKRCARFLRELDAHCSGCLKWVGAFLHFDTQPANKYPTMQAEAVDVPLKAGTCDPFAFIQDDLVQAVSSADGIMECLPDLNDISAPCGAQTDEYAKLVLRLLVCGKLRLRREVKGLGEVFCVNKSTPGRQREIWNGAKVSAAAQRPPPPAKLANPSCFVDLEFGAGEDIYMSKRDVQTCFDVLQAPEALQQYFGRPPVTLDQLSRAGAASVDELRRYVVDVGHGPLSPHDKVYPASTVWPMGFSWSSCVAQASTVACCREAGVPDCAFMTMEDPPPCGCEACGVATDDTFFIHRSLALGQERLKKLDTVLEDRGMPKNADKDVTLDSSMTALGCELTVSPPAAEPNTAKLVTLFAALLDLLVRGRASPRALNRLLGVVQWFCLLCRPMFSVFSAVYAFVRGAPDDREVALPEDVRTELVVVACLVPLMGADLGRSFLPMLTACDAAPEYGFGVSYWPCSVRTAASIGLLAERRGDYVQLFPDPDEEPCKDRLGQPHVLPIKKGRFRVAVSAKARWSAHSSTLEAHGLLLATKWLLRTAKHFHRRLVVLIDAKAILGAACKGRSSARLVYIPSEHNPADAPSRGRGFKRTDFARSVGPKLVMCSAVVTFLWNSSLAYTQLRGTGNFVEAEVSRALRLQPVDGKTGFCASQSE</sequence>
<organism evidence="1 2">
    <name type="scientific">Symbiodinium microadriaticum</name>
    <name type="common">Dinoflagellate</name>
    <name type="synonym">Zooxanthella microadriatica</name>
    <dbReference type="NCBI Taxonomy" id="2951"/>
    <lineage>
        <taxon>Eukaryota</taxon>
        <taxon>Sar</taxon>
        <taxon>Alveolata</taxon>
        <taxon>Dinophyceae</taxon>
        <taxon>Suessiales</taxon>
        <taxon>Symbiodiniaceae</taxon>
        <taxon>Symbiodinium</taxon>
    </lineage>
</organism>
<dbReference type="AlphaFoldDB" id="A0A1Q9E038"/>
<keyword evidence="2" id="KW-1185">Reference proteome</keyword>
<evidence type="ECO:0000313" key="1">
    <source>
        <dbReference type="EMBL" id="OLQ00783.1"/>
    </source>
</evidence>
<accession>A0A1Q9E038</accession>
<dbReference type="EMBL" id="LSRX01000316">
    <property type="protein sequence ID" value="OLQ00783.1"/>
    <property type="molecule type" value="Genomic_DNA"/>
</dbReference>
<name>A0A1Q9E038_SYMMI</name>
<protein>
    <submittedName>
        <fullName evidence="1">Uncharacterized protein</fullName>
    </submittedName>
</protein>
<comment type="caution">
    <text evidence="1">The sequence shown here is derived from an EMBL/GenBank/DDBJ whole genome shotgun (WGS) entry which is preliminary data.</text>
</comment>
<evidence type="ECO:0000313" key="2">
    <source>
        <dbReference type="Proteomes" id="UP000186817"/>
    </source>
</evidence>
<reference evidence="1 2" key="1">
    <citation type="submission" date="2016-02" db="EMBL/GenBank/DDBJ databases">
        <title>Genome analysis of coral dinoflagellate symbionts highlights evolutionary adaptations to a symbiotic lifestyle.</title>
        <authorList>
            <person name="Aranda M."/>
            <person name="Li Y."/>
            <person name="Liew Y.J."/>
            <person name="Baumgarten S."/>
            <person name="Simakov O."/>
            <person name="Wilson M."/>
            <person name="Piel J."/>
            <person name="Ashoor H."/>
            <person name="Bougouffa S."/>
            <person name="Bajic V.B."/>
            <person name="Ryu T."/>
            <person name="Ravasi T."/>
            <person name="Bayer T."/>
            <person name="Micklem G."/>
            <person name="Kim H."/>
            <person name="Bhak J."/>
            <person name="Lajeunesse T.C."/>
            <person name="Voolstra C.R."/>
        </authorList>
    </citation>
    <scope>NUCLEOTIDE SEQUENCE [LARGE SCALE GENOMIC DNA]</scope>
    <source>
        <strain evidence="1 2">CCMP2467</strain>
    </source>
</reference>
<dbReference type="Proteomes" id="UP000186817">
    <property type="component" value="Unassembled WGS sequence"/>
</dbReference>
<gene>
    <name evidence="1" type="ORF">AK812_SmicGene16514</name>
</gene>